<dbReference type="RefSeq" id="XP_024586211.1">
    <property type="nucleotide sequence ID" value="XM_024721075.1"/>
</dbReference>
<dbReference type="Proteomes" id="UP000054928">
    <property type="component" value="Unassembled WGS sequence"/>
</dbReference>
<evidence type="ECO:0000313" key="2">
    <source>
        <dbReference type="Proteomes" id="UP000054928"/>
    </source>
</evidence>
<name>A0A0P1B5X4_PLAHL</name>
<organism evidence="1 2">
    <name type="scientific">Plasmopara halstedii</name>
    <name type="common">Downy mildew of sunflower</name>
    <dbReference type="NCBI Taxonomy" id="4781"/>
    <lineage>
        <taxon>Eukaryota</taxon>
        <taxon>Sar</taxon>
        <taxon>Stramenopiles</taxon>
        <taxon>Oomycota</taxon>
        <taxon>Peronosporomycetes</taxon>
        <taxon>Peronosporales</taxon>
        <taxon>Peronosporaceae</taxon>
        <taxon>Plasmopara</taxon>
    </lineage>
</organism>
<dbReference type="OrthoDB" id="10490773at2759"/>
<proteinExistence type="predicted"/>
<accession>A0A0P1B5X4</accession>
<evidence type="ECO:0000313" key="1">
    <source>
        <dbReference type="EMBL" id="CEG49842.1"/>
    </source>
</evidence>
<sequence>MSIYLLMKTPLKLQRPMTHAMKILMDYYIKIVFEGVRIPFGLKPTIDIKSGVKANHTYFFGEPTAAKPFQIRNHENKADSGNVVSENFENH</sequence>
<dbReference type="GeneID" id="36402638"/>
<dbReference type="AlphaFoldDB" id="A0A0P1B5X4"/>
<reference evidence="2" key="1">
    <citation type="submission" date="2014-09" db="EMBL/GenBank/DDBJ databases">
        <authorList>
            <person name="Sharma Rahul"/>
            <person name="Thines Marco"/>
        </authorList>
    </citation>
    <scope>NUCLEOTIDE SEQUENCE [LARGE SCALE GENOMIC DNA]</scope>
</reference>
<keyword evidence="2" id="KW-1185">Reference proteome</keyword>
<protein>
    <submittedName>
        <fullName evidence="1">Uncharacterized protein</fullName>
    </submittedName>
</protein>
<dbReference type="EMBL" id="CCYD01003101">
    <property type="protein sequence ID" value="CEG49842.1"/>
    <property type="molecule type" value="Genomic_DNA"/>
</dbReference>